<dbReference type="Gene3D" id="3.40.630.30">
    <property type="match status" value="1"/>
</dbReference>
<feature type="domain" description="N-acetyltransferase" evidence="3">
    <location>
        <begin position="9"/>
        <end position="159"/>
    </location>
</feature>
<dbReference type="PANTHER" id="PTHR43877:SF2">
    <property type="entry name" value="AMINOALKYLPHOSPHONATE N-ACETYLTRANSFERASE-RELATED"/>
    <property type="match status" value="1"/>
</dbReference>
<dbReference type="InterPro" id="IPR050832">
    <property type="entry name" value="Bact_Acetyltransf"/>
</dbReference>
<reference evidence="4" key="1">
    <citation type="submission" date="2022-10" db="EMBL/GenBank/DDBJ databases">
        <title>Chitiniphilus purpureus sp. nov., a novel chitin-degrading bacterium isolated from crawfish pond sediment.</title>
        <authorList>
            <person name="Li K."/>
        </authorList>
    </citation>
    <scope>NUCLEOTIDE SEQUENCE</scope>
    <source>
        <strain evidence="4">CD1</strain>
    </source>
</reference>
<dbReference type="Pfam" id="PF00583">
    <property type="entry name" value="Acetyltransf_1"/>
    <property type="match status" value="1"/>
</dbReference>
<protein>
    <submittedName>
        <fullName evidence="4">GNAT family N-acetyltransferase</fullName>
    </submittedName>
</protein>
<evidence type="ECO:0000313" key="5">
    <source>
        <dbReference type="Proteomes" id="UP001061302"/>
    </source>
</evidence>
<dbReference type="CDD" id="cd04301">
    <property type="entry name" value="NAT_SF"/>
    <property type="match status" value="1"/>
</dbReference>
<dbReference type="SUPFAM" id="SSF55729">
    <property type="entry name" value="Acyl-CoA N-acyltransferases (Nat)"/>
    <property type="match status" value="1"/>
</dbReference>
<proteinExistence type="predicted"/>
<dbReference type="Proteomes" id="UP001061302">
    <property type="component" value="Chromosome"/>
</dbReference>
<gene>
    <name evidence="4" type="ORF">N8I74_14850</name>
</gene>
<keyword evidence="5" id="KW-1185">Reference proteome</keyword>
<accession>A0ABY6DJQ2</accession>
<organism evidence="4 5">
    <name type="scientific">Chitiniphilus purpureus</name>
    <dbReference type="NCBI Taxonomy" id="2981137"/>
    <lineage>
        <taxon>Bacteria</taxon>
        <taxon>Pseudomonadati</taxon>
        <taxon>Pseudomonadota</taxon>
        <taxon>Betaproteobacteria</taxon>
        <taxon>Neisseriales</taxon>
        <taxon>Chitinibacteraceae</taxon>
        <taxon>Chitiniphilus</taxon>
    </lineage>
</organism>
<sequence length="161" mass="17088">MTPGRPAGLVIGTATRADAPAILALQRCAYQAEAQRYGDPALPPLTQTLDELEAEIAAGIVLKARIGTVLVGSVRARLVDGTCRIGRLIVDPASQRRGIGSALLQAIEAACPQAERFALFTGSRSADNLRLYRRHGYQVNGEQVVSDKVTLVLLEKARGVG</sequence>
<name>A0ABY6DJQ2_9NEIS</name>
<dbReference type="InterPro" id="IPR000182">
    <property type="entry name" value="GNAT_dom"/>
</dbReference>
<dbReference type="PANTHER" id="PTHR43877">
    <property type="entry name" value="AMINOALKYLPHOSPHONATE N-ACETYLTRANSFERASE-RELATED-RELATED"/>
    <property type="match status" value="1"/>
</dbReference>
<evidence type="ECO:0000256" key="2">
    <source>
        <dbReference type="ARBA" id="ARBA00023315"/>
    </source>
</evidence>
<dbReference type="RefSeq" id="WP_263123889.1">
    <property type="nucleotide sequence ID" value="NZ_CP106753.1"/>
</dbReference>
<evidence type="ECO:0000256" key="1">
    <source>
        <dbReference type="ARBA" id="ARBA00022679"/>
    </source>
</evidence>
<dbReference type="InterPro" id="IPR016181">
    <property type="entry name" value="Acyl_CoA_acyltransferase"/>
</dbReference>
<evidence type="ECO:0000259" key="3">
    <source>
        <dbReference type="PROSITE" id="PS51186"/>
    </source>
</evidence>
<dbReference type="PROSITE" id="PS51186">
    <property type="entry name" value="GNAT"/>
    <property type="match status" value="1"/>
</dbReference>
<keyword evidence="1" id="KW-0808">Transferase</keyword>
<keyword evidence="2" id="KW-0012">Acyltransferase</keyword>
<dbReference type="EMBL" id="CP106753">
    <property type="protein sequence ID" value="UXY14587.1"/>
    <property type="molecule type" value="Genomic_DNA"/>
</dbReference>
<evidence type="ECO:0000313" key="4">
    <source>
        <dbReference type="EMBL" id="UXY14587.1"/>
    </source>
</evidence>